<accession>A0A0A2LR72</accession>
<keyword evidence="3" id="KW-1185">Reference proteome</keyword>
<organism evidence="2 3">
    <name type="scientific">Flavobacterium beibuense F44-8</name>
    <dbReference type="NCBI Taxonomy" id="1406840"/>
    <lineage>
        <taxon>Bacteria</taxon>
        <taxon>Pseudomonadati</taxon>
        <taxon>Bacteroidota</taxon>
        <taxon>Flavobacteriia</taxon>
        <taxon>Flavobacteriales</taxon>
        <taxon>Flavobacteriaceae</taxon>
        <taxon>Flavobacterium</taxon>
    </lineage>
</organism>
<evidence type="ECO:0000313" key="2">
    <source>
        <dbReference type="EMBL" id="KGO82474.1"/>
    </source>
</evidence>
<dbReference type="Proteomes" id="UP000030129">
    <property type="component" value="Unassembled WGS sequence"/>
</dbReference>
<comment type="caution">
    <text evidence="2">The sequence shown here is derived from an EMBL/GenBank/DDBJ whole genome shotgun (WGS) entry which is preliminary data.</text>
</comment>
<dbReference type="AlphaFoldDB" id="A0A0A2LR72"/>
<evidence type="ECO:0008006" key="4">
    <source>
        <dbReference type="Google" id="ProtNLM"/>
    </source>
</evidence>
<evidence type="ECO:0000313" key="3">
    <source>
        <dbReference type="Proteomes" id="UP000030129"/>
    </source>
</evidence>
<proteinExistence type="predicted"/>
<reference evidence="2 3" key="1">
    <citation type="submission" date="2013-09" db="EMBL/GenBank/DDBJ databases">
        <authorList>
            <person name="Zeng Z."/>
            <person name="Chen C."/>
        </authorList>
    </citation>
    <scope>NUCLEOTIDE SEQUENCE [LARGE SCALE GENOMIC DNA]</scope>
    <source>
        <strain evidence="2 3">F44-8</strain>
    </source>
</reference>
<gene>
    <name evidence="2" type="ORF">Q763_05075</name>
</gene>
<dbReference type="InterPro" id="IPR032578">
    <property type="entry name" value="DUF4919"/>
</dbReference>
<name>A0A0A2LR72_9FLAO</name>
<dbReference type="STRING" id="1406840.Q763_05075"/>
<dbReference type="Pfam" id="PF16266">
    <property type="entry name" value="DUF4919"/>
    <property type="match status" value="1"/>
</dbReference>
<feature type="chain" id="PRO_5001991237" description="DUF4919 domain-containing protein" evidence="1">
    <location>
        <begin position="19"/>
        <end position="224"/>
    </location>
</feature>
<feature type="signal peptide" evidence="1">
    <location>
        <begin position="1"/>
        <end position="18"/>
    </location>
</feature>
<protein>
    <recommendedName>
        <fullName evidence="4">DUF4919 domain-containing protein</fullName>
    </recommendedName>
</protein>
<dbReference type="EMBL" id="JRLV01000005">
    <property type="protein sequence ID" value="KGO82474.1"/>
    <property type="molecule type" value="Genomic_DNA"/>
</dbReference>
<keyword evidence="1" id="KW-0732">Signal</keyword>
<dbReference type="RefSeq" id="WP_035131853.1">
    <property type="nucleotide sequence ID" value="NZ_JRLV01000005.1"/>
</dbReference>
<dbReference type="eggNOG" id="ENOG5032Z3K">
    <property type="taxonomic scope" value="Bacteria"/>
</dbReference>
<sequence>MKLIYSLLIVFIAQFSFAQDFQLEKPDFDLIEKNVKDKNSPLHFDKLYAKYIAADSTMTIQERRHLYFGYSFQDEYAPYERSDAQQELNEILQKGEVSPEDCENILVLSAKILKIYPFSVRMKEYRIYAYKELQRFDEAEKETIQANMILDAILSTGEGTSIESSFYVINVMNEYELLNILGFEFGGKQELVEGLYDYLTLKENSYNIDGLYFEVSRCLNSLKF</sequence>
<evidence type="ECO:0000256" key="1">
    <source>
        <dbReference type="SAM" id="SignalP"/>
    </source>
</evidence>